<organism evidence="4 5">
    <name type="scientific">Gryllus longicercus</name>
    <dbReference type="NCBI Taxonomy" id="2509291"/>
    <lineage>
        <taxon>Eukaryota</taxon>
        <taxon>Metazoa</taxon>
        <taxon>Ecdysozoa</taxon>
        <taxon>Arthropoda</taxon>
        <taxon>Hexapoda</taxon>
        <taxon>Insecta</taxon>
        <taxon>Pterygota</taxon>
        <taxon>Neoptera</taxon>
        <taxon>Polyneoptera</taxon>
        <taxon>Orthoptera</taxon>
        <taxon>Ensifera</taxon>
        <taxon>Gryllidea</taxon>
        <taxon>Grylloidea</taxon>
        <taxon>Gryllidae</taxon>
        <taxon>Gryllinae</taxon>
        <taxon>Gryllus</taxon>
    </lineage>
</organism>
<comment type="caution">
    <text evidence="4">The sequence shown here is derived from an EMBL/GenBank/DDBJ whole genome shotgun (WGS) entry which is preliminary data.</text>
</comment>
<keyword evidence="1" id="KW-1015">Disulfide bond</keyword>
<evidence type="ECO:0000256" key="2">
    <source>
        <dbReference type="SAM" id="MobiDB-lite"/>
    </source>
</evidence>
<feature type="compositionally biased region" description="Basic residues" evidence="2">
    <location>
        <begin position="159"/>
        <end position="175"/>
    </location>
</feature>
<dbReference type="CDD" id="cd02947">
    <property type="entry name" value="TRX_family"/>
    <property type="match status" value="1"/>
</dbReference>
<dbReference type="InterPro" id="IPR036249">
    <property type="entry name" value="Thioredoxin-like_sf"/>
</dbReference>
<dbReference type="SUPFAM" id="SSF52833">
    <property type="entry name" value="Thioredoxin-like"/>
    <property type="match status" value="1"/>
</dbReference>
<reference evidence="4 5" key="1">
    <citation type="submission" date="2024-03" db="EMBL/GenBank/DDBJ databases">
        <title>The genome assembly and annotation of the cricket Gryllus longicercus Weissman &amp; Gray.</title>
        <authorList>
            <person name="Szrajer S."/>
            <person name="Gray D."/>
            <person name="Ylla G."/>
        </authorList>
    </citation>
    <scope>NUCLEOTIDE SEQUENCE [LARGE SCALE GENOMIC DNA]</scope>
    <source>
        <strain evidence="4">DAG 2021-001</strain>
        <tissue evidence="4">Whole body minus gut</tissue>
    </source>
</reference>
<name>A0AAN9VP93_9ORTH</name>
<evidence type="ECO:0000313" key="5">
    <source>
        <dbReference type="Proteomes" id="UP001378592"/>
    </source>
</evidence>
<keyword evidence="5" id="KW-1185">Reference proteome</keyword>
<dbReference type="Proteomes" id="UP001378592">
    <property type="component" value="Unassembled WGS sequence"/>
</dbReference>
<evidence type="ECO:0000256" key="1">
    <source>
        <dbReference type="ARBA" id="ARBA00023157"/>
    </source>
</evidence>
<sequence>MKLYRIKSQPEFEKVIMKYKGDLLVIFFRALWCTMCKVIMPRVEEAGDSIPKNLLFEVDVDEIAPIARRYKIKSVPCFLFLLNRMEVDRVAIRDISVFLPYKEIVSEMLTKVEKWTGPKIVAPEYLEPVDELLEIPSTPEDEEEEEEEEMVLEEEPPKQKRKSKAPKKGGKKKGK</sequence>
<dbReference type="PANTHER" id="PTHR46115">
    <property type="entry name" value="THIOREDOXIN-LIKE PROTEIN 1"/>
    <property type="match status" value="1"/>
</dbReference>
<dbReference type="EMBL" id="JAZDUA010000310">
    <property type="protein sequence ID" value="KAK7794929.1"/>
    <property type="molecule type" value="Genomic_DNA"/>
</dbReference>
<dbReference type="AlphaFoldDB" id="A0AAN9VP93"/>
<dbReference type="Pfam" id="PF00085">
    <property type="entry name" value="Thioredoxin"/>
    <property type="match status" value="1"/>
</dbReference>
<proteinExistence type="predicted"/>
<protein>
    <recommendedName>
        <fullName evidence="3">Thioredoxin domain-containing protein</fullName>
    </recommendedName>
</protein>
<gene>
    <name evidence="4" type="ORF">R5R35_005900</name>
</gene>
<accession>A0AAN9VP93</accession>
<feature type="compositionally biased region" description="Acidic residues" evidence="2">
    <location>
        <begin position="131"/>
        <end position="154"/>
    </location>
</feature>
<feature type="region of interest" description="Disordered" evidence="2">
    <location>
        <begin position="131"/>
        <end position="175"/>
    </location>
</feature>
<feature type="domain" description="Thioredoxin" evidence="3">
    <location>
        <begin position="8"/>
        <end position="88"/>
    </location>
</feature>
<evidence type="ECO:0000313" key="4">
    <source>
        <dbReference type="EMBL" id="KAK7794929.1"/>
    </source>
</evidence>
<dbReference type="Gene3D" id="3.40.30.10">
    <property type="entry name" value="Glutaredoxin"/>
    <property type="match status" value="1"/>
</dbReference>
<dbReference type="InterPro" id="IPR013766">
    <property type="entry name" value="Thioredoxin_domain"/>
</dbReference>
<evidence type="ECO:0000259" key="3">
    <source>
        <dbReference type="Pfam" id="PF00085"/>
    </source>
</evidence>